<dbReference type="GO" id="GO:0000156">
    <property type="term" value="F:phosphorelay response regulator activity"/>
    <property type="evidence" value="ECO:0007669"/>
    <property type="project" value="InterPro"/>
</dbReference>
<accession>A0A2S7KTI1</accession>
<dbReference type="Pfam" id="PF04397">
    <property type="entry name" value="LytTR"/>
    <property type="match status" value="1"/>
</dbReference>
<proteinExistence type="predicted"/>
<comment type="caution">
    <text evidence="3">The sequence shown here is derived from an EMBL/GenBank/DDBJ whole genome shotgun (WGS) entry which is preliminary data.</text>
</comment>
<organism evidence="3 4">
    <name type="scientific">Aureitalea marina</name>
    <dbReference type="NCBI Taxonomy" id="930804"/>
    <lineage>
        <taxon>Bacteria</taxon>
        <taxon>Pseudomonadati</taxon>
        <taxon>Bacteroidota</taxon>
        <taxon>Flavobacteriia</taxon>
        <taxon>Flavobacteriales</taxon>
        <taxon>Flavobacteriaceae</taxon>
        <taxon>Aureitalea</taxon>
    </lineage>
</organism>
<keyword evidence="1" id="KW-0812">Transmembrane</keyword>
<sequence>MGTFLKQPYPYYYRGRSLIILLGLLFLASTSFNYFFEPFGNNPAEMKFSFFWICVIHSLNAGLTIALVVFVAHFVVDKDNWTTGRELLLWSIFLLAVGIAQFFIRDFVYDNPRNWTTRYLLEEIRNTYLIGGILLLMLVSLNFNRLYFQNRVQAQSIIIQPRKRPDQNRSIAIRTTVQQDNFSLNPDAFVYAHSEKNYLNLYLEVAGTTQQKLIRMPMKQLDDQLEDISDLVRVHRSYLVNLRRVLSVEGNASGYQLQLEGATIPIPVSRSFIPSFQERMESMG</sequence>
<dbReference type="PROSITE" id="PS50930">
    <property type="entry name" value="HTH_LYTTR"/>
    <property type="match status" value="1"/>
</dbReference>
<dbReference type="PANTHER" id="PTHR37299:SF1">
    <property type="entry name" value="STAGE 0 SPORULATION PROTEIN A HOMOLOG"/>
    <property type="match status" value="1"/>
</dbReference>
<keyword evidence="1" id="KW-1133">Transmembrane helix</keyword>
<evidence type="ECO:0000256" key="1">
    <source>
        <dbReference type="SAM" id="Phobius"/>
    </source>
</evidence>
<feature type="transmembrane region" description="Helical" evidence="1">
    <location>
        <begin position="48"/>
        <end position="75"/>
    </location>
</feature>
<feature type="domain" description="HTH LytTR-type" evidence="2">
    <location>
        <begin position="202"/>
        <end position="282"/>
    </location>
</feature>
<feature type="transmembrane region" description="Helical" evidence="1">
    <location>
        <begin position="87"/>
        <end position="104"/>
    </location>
</feature>
<dbReference type="Gene3D" id="2.40.50.1020">
    <property type="entry name" value="LytTr DNA-binding domain"/>
    <property type="match status" value="1"/>
</dbReference>
<evidence type="ECO:0000313" key="4">
    <source>
        <dbReference type="Proteomes" id="UP000239800"/>
    </source>
</evidence>
<protein>
    <recommendedName>
        <fullName evidence="2">HTH LytTR-type domain-containing protein</fullName>
    </recommendedName>
</protein>
<feature type="transmembrane region" description="Helical" evidence="1">
    <location>
        <begin position="124"/>
        <end position="143"/>
    </location>
</feature>
<dbReference type="PANTHER" id="PTHR37299">
    <property type="entry name" value="TRANSCRIPTIONAL REGULATOR-RELATED"/>
    <property type="match status" value="1"/>
</dbReference>
<keyword evidence="1" id="KW-0472">Membrane</keyword>
<reference evidence="3 4" key="1">
    <citation type="submission" date="2016-11" db="EMBL/GenBank/DDBJ databases">
        <title>Trade-off between light-utilization and light-protection in marine flavobacteria.</title>
        <authorList>
            <person name="Kumagai Y."/>
        </authorList>
    </citation>
    <scope>NUCLEOTIDE SEQUENCE [LARGE SCALE GENOMIC DNA]</scope>
    <source>
        <strain evidence="3 4">NBRC 107741</strain>
    </source>
</reference>
<keyword evidence="4" id="KW-1185">Reference proteome</keyword>
<dbReference type="AlphaFoldDB" id="A0A2S7KTI1"/>
<evidence type="ECO:0000313" key="3">
    <source>
        <dbReference type="EMBL" id="PQB05942.1"/>
    </source>
</evidence>
<dbReference type="EMBL" id="MQUB01000001">
    <property type="protein sequence ID" value="PQB05942.1"/>
    <property type="molecule type" value="Genomic_DNA"/>
</dbReference>
<dbReference type="GO" id="GO:0003677">
    <property type="term" value="F:DNA binding"/>
    <property type="evidence" value="ECO:0007669"/>
    <property type="project" value="InterPro"/>
</dbReference>
<dbReference type="Proteomes" id="UP000239800">
    <property type="component" value="Unassembled WGS sequence"/>
</dbReference>
<dbReference type="InterPro" id="IPR046947">
    <property type="entry name" value="LytR-like"/>
</dbReference>
<gene>
    <name evidence="3" type="ORF">BST85_03510</name>
</gene>
<dbReference type="SMART" id="SM00850">
    <property type="entry name" value="LytTR"/>
    <property type="match status" value="1"/>
</dbReference>
<dbReference type="InterPro" id="IPR007492">
    <property type="entry name" value="LytTR_DNA-bd_dom"/>
</dbReference>
<name>A0A2S7KTI1_9FLAO</name>
<feature type="transmembrane region" description="Helical" evidence="1">
    <location>
        <begin position="18"/>
        <end position="36"/>
    </location>
</feature>
<evidence type="ECO:0000259" key="2">
    <source>
        <dbReference type="PROSITE" id="PS50930"/>
    </source>
</evidence>